<name>A0ABN1B8H2_9BURK</name>
<evidence type="ECO:0008006" key="4">
    <source>
        <dbReference type="Google" id="ProtNLM"/>
    </source>
</evidence>
<evidence type="ECO:0000313" key="2">
    <source>
        <dbReference type="EMBL" id="GAA0492505.1"/>
    </source>
</evidence>
<accession>A0ABN1B8H2</accession>
<evidence type="ECO:0000256" key="1">
    <source>
        <dbReference type="SAM" id="MobiDB-lite"/>
    </source>
</evidence>
<sequence>MASRSPDYRRGYIAGYRKGYDTGQRKVAEALVDSPVSSKVERLAVAAVEAREKLKAVTSILNRCVPHLPADLSAEAARVIGPTPASKTEGEAPAPPAV</sequence>
<dbReference type="EMBL" id="BAAAEN010000002">
    <property type="protein sequence ID" value="GAA0492505.1"/>
    <property type="molecule type" value="Genomic_DNA"/>
</dbReference>
<comment type="caution">
    <text evidence="2">The sequence shown here is derived from an EMBL/GenBank/DDBJ whole genome shotgun (WGS) entry which is preliminary data.</text>
</comment>
<proteinExistence type="predicted"/>
<dbReference type="Proteomes" id="UP001501706">
    <property type="component" value="Unassembled WGS sequence"/>
</dbReference>
<organism evidence="2 3">
    <name type="scientific">Pigmentiphaga daeguensis</name>
    <dbReference type="NCBI Taxonomy" id="414049"/>
    <lineage>
        <taxon>Bacteria</taxon>
        <taxon>Pseudomonadati</taxon>
        <taxon>Pseudomonadota</taxon>
        <taxon>Betaproteobacteria</taxon>
        <taxon>Burkholderiales</taxon>
        <taxon>Alcaligenaceae</taxon>
        <taxon>Pigmentiphaga</taxon>
    </lineage>
</organism>
<evidence type="ECO:0000313" key="3">
    <source>
        <dbReference type="Proteomes" id="UP001501706"/>
    </source>
</evidence>
<protein>
    <recommendedName>
        <fullName evidence="4">Transposase</fullName>
    </recommendedName>
</protein>
<reference evidence="2 3" key="1">
    <citation type="journal article" date="2019" name="Int. J. Syst. Evol. Microbiol.">
        <title>The Global Catalogue of Microorganisms (GCM) 10K type strain sequencing project: providing services to taxonomists for standard genome sequencing and annotation.</title>
        <authorList>
            <consortium name="The Broad Institute Genomics Platform"/>
            <consortium name="The Broad Institute Genome Sequencing Center for Infectious Disease"/>
            <person name="Wu L."/>
            <person name="Ma J."/>
        </authorList>
    </citation>
    <scope>NUCLEOTIDE SEQUENCE [LARGE SCALE GENOMIC DNA]</scope>
    <source>
        <strain evidence="2 3">JCM 14330</strain>
    </source>
</reference>
<feature type="region of interest" description="Disordered" evidence="1">
    <location>
        <begin position="79"/>
        <end position="98"/>
    </location>
</feature>
<keyword evidence="3" id="KW-1185">Reference proteome</keyword>
<gene>
    <name evidence="2" type="ORF">GCM10009097_05250</name>
</gene>